<dbReference type="Pfam" id="PF00356">
    <property type="entry name" value="LacI"/>
    <property type="match status" value="1"/>
</dbReference>
<organism evidence="5 6">
    <name type="scientific">Cellulomonas fimi (strain ATCC 484 / DSM 20113 / JCM 1341 / CCUG 24087 / LMG 16345 / NBRC 15513 / NCIMB 8980 / NCTC 7547 / NRS-133)</name>
    <dbReference type="NCBI Taxonomy" id="590998"/>
    <lineage>
        <taxon>Bacteria</taxon>
        <taxon>Bacillati</taxon>
        <taxon>Actinomycetota</taxon>
        <taxon>Actinomycetes</taxon>
        <taxon>Micrococcales</taxon>
        <taxon>Cellulomonadaceae</taxon>
        <taxon>Cellulomonas</taxon>
    </lineage>
</organism>
<dbReference type="HOGENOM" id="CLU_037628_6_0_11"/>
<dbReference type="Pfam" id="PF13377">
    <property type="entry name" value="Peripla_BP_3"/>
    <property type="match status" value="1"/>
</dbReference>
<dbReference type="GO" id="GO:0000976">
    <property type="term" value="F:transcription cis-regulatory region binding"/>
    <property type="evidence" value="ECO:0007669"/>
    <property type="project" value="TreeGrafter"/>
</dbReference>
<feature type="domain" description="HTH lacI-type" evidence="4">
    <location>
        <begin position="6"/>
        <end position="60"/>
    </location>
</feature>
<dbReference type="InterPro" id="IPR010982">
    <property type="entry name" value="Lambda_DNA-bd_dom_sf"/>
</dbReference>
<evidence type="ECO:0000256" key="3">
    <source>
        <dbReference type="ARBA" id="ARBA00023163"/>
    </source>
</evidence>
<dbReference type="CDD" id="cd06267">
    <property type="entry name" value="PBP1_LacI_sugar_binding-like"/>
    <property type="match status" value="1"/>
</dbReference>
<dbReference type="RefSeq" id="WP_013772404.1">
    <property type="nucleotide sequence ID" value="NC_015514.1"/>
</dbReference>
<dbReference type="PANTHER" id="PTHR30146">
    <property type="entry name" value="LACI-RELATED TRANSCRIPTIONAL REPRESSOR"/>
    <property type="match status" value="1"/>
</dbReference>
<dbReference type="EMBL" id="CP002666">
    <property type="protein sequence ID" value="AEE47380.1"/>
    <property type="molecule type" value="Genomic_DNA"/>
</dbReference>
<dbReference type="KEGG" id="cfi:Celf_3266"/>
<gene>
    <name evidence="5" type="ordered locus">Celf_3266</name>
</gene>
<dbReference type="CDD" id="cd01392">
    <property type="entry name" value="HTH_LacI"/>
    <property type="match status" value="1"/>
</dbReference>
<dbReference type="Proteomes" id="UP000008460">
    <property type="component" value="Chromosome"/>
</dbReference>
<name>F4H111_CELFA</name>
<dbReference type="eggNOG" id="COG1609">
    <property type="taxonomic scope" value="Bacteria"/>
</dbReference>
<accession>F4H111</accession>
<dbReference type="Gene3D" id="1.10.260.40">
    <property type="entry name" value="lambda repressor-like DNA-binding domains"/>
    <property type="match status" value="1"/>
</dbReference>
<evidence type="ECO:0000256" key="2">
    <source>
        <dbReference type="ARBA" id="ARBA00023125"/>
    </source>
</evidence>
<keyword evidence="2" id="KW-0238">DNA-binding</keyword>
<protein>
    <submittedName>
        <fullName evidence="5">Transcriptional regulator, LacI family</fullName>
    </submittedName>
</protein>
<reference evidence="5 6" key="1">
    <citation type="submission" date="2011-04" db="EMBL/GenBank/DDBJ databases">
        <title>Complete sequence of Cellulomonas fimi ATCC 484.</title>
        <authorList>
            <consortium name="US DOE Joint Genome Institute"/>
            <person name="Lucas S."/>
            <person name="Han J."/>
            <person name="Lapidus A."/>
            <person name="Cheng J.-F."/>
            <person name="Goodwin L."/>
            <person name="Pitluck S."/>
            <person name="Peters L."/>
            <person name="Chertkov O."/>
            <person name="Detter J.C."/>
            <person name="Han C."/>
            <person name="Tapia R."/>
            <person name="Land M."/>
            <person name="Hauser L."/>
            <person name="Kyrpides N."/>
            <person name="Ivanova N."/>
            <person name="Ovchinnikova G."/>
            <person name="Pagani I."/>
            <person name="Mead D."/>
            <person name="Brumm P."/>
            <person name="Woyke T."/>
        </authorList>
    </citation>
    <scope>NUCLEOTIDE SEQUENCE [LARGE SCALE GENOMIC DNA]</scope>
    <source>
        <strain evidence="6">ATCC 484 / DSM 20113 / JCM 1341 / NBRC 15513 / NCIMB 8980 / NCTC 7547</strain>
    </source>
</reference>
<dbReference type="SUPFAM" id="SSF47413">
    <property type="entry name" value="lambda repressor-like DNA-binding domains"/>
    <property type="match status" value="1"/>
</dbReference>
<evidence type="ECO:0000256" key="1">
    <source>
        <dbReference type="ARBA" id="ARBA00023015"/>
    </source>
</evidence>
<dbReference type="SUPFAM" id="SSF53822">
    <property type="entry name" value="Periplasmic binding protein-like I"/>
    <property type="match status" value="1"/>
</dbReference>
<keyword evidence="3" id="KW-0804">Transcription</keyword>
<dbReference type="STRING" id="590998.Celf_3266"/>
<dbReference type="GO" id="GO:0003700">
    <property type="term" value="F:DNA-binding transcription factor activity"/>
    <property type="evidence" value="ECO:0007669"/>
    <property type="project" value="TreeGrafter"/>
</dbReference>
<dbReference type="SMART" id="SM00354">
    <property type="entry name" value="HTH_LACI"/>
    <property type="match status" value="1"/>
</dbReference>
<evidence type="ECO:0000259" key="4">
    <source>
        <dbReference type="PROSITE" id="PS50932"/>
    </source>
</evidence>
<keyword evidence="1" id="KW-0805">Transcription regulation</keyword>
<evidence type="ECO:0000313" key="5">
    <source>
        <dbReference type="EMBL" id="AEE47380.1"/>
    </source>
</evidence>
<dbReference type="InterPro" id="IPR046335">
    <property type="entry name" value="LacI/GalR-like_sensor"/>
</dbReference>
<sequence>MSGTRPTLRDVADAAGVAVSTASRALTRPGRITEETASRVRAAADALGYAPSASGRALSSGRTGTVALVLPDVTNPFFFGIVRGVQSRLRIDGYMHVLVDTEESAPAEERTLRMLRSSSDGVVLAAPRLEDSTLARWARELPLVTINRPVDGDGVVLDTPGGAVQALEHLASLGHRRVAYASGPRTSWSDRHRRAALRPAARRLGVELVVLGPYAPQREAGAAAADAACGADVTGLLAFNDLLAFGILDRLAARGVDVPTGMSVVGCDDVFGADLVRPGLTTVAAPLERAGHRAADLLLSRLDRPGPRVSAVRAAAVGRPADAGLADARTADRAALDVPHVPAVDLLPTHLVVRGTTGPAPR</sequence>
<dbReference type="AlphaFoldDB" id="F4H111"/>
<dbReference type="PROSITE" id="PS50932">
    <property type="entry name" value="HTH_LACI_2"/>
    <property type="match status" value="1"/>
</dbReference>
<keyword evidence="6" id="KW-1185">Reference proteome</keyword>
<dbReference type="Gene3D" id="3.40.50.2300">
    <property type="match status" value="2"/>
</dbReference>
<dbReference type="InterPro" id="IPR000843">
    <property type="entry name" value="HTH_LacI"/>
</dbReference>
<evidence type="ECO:0000313" key="6">
    <source>
        <dbReference type="Proteomes" id="UP000008460"/>
    </source>
</evidence>
<proteinExistence type="predicted"/>
<dbReference type="PANTHER" id="PTHR30146:SF109">
    <property type="entry name" value="HTH-TYPE TRANSCRIPTIONAL REGULATOR GALS"/>
    <property type="match status" value="1"/>
</dbReference>
<dbReference type="InterPro" id="IPR028082">
    <property type="entry name" value="Peripla_BP_I"/>
</dbReference>